<reference evidence="9" key="1">
    <citation type="journal article" date="2010" name="ISME J.">
        <title>The complete genome sequence of the algal symbiont Dinoroseobacter shibae: a hitchhiker's guide to life in the sea.</title>
        <authorList>
            <person name="Wagner-Dobler I."/>
            <person name="Ballhausen B."/>
            <person name="Berger M."/>
            <person name="Brinkhoff T."/>
            <person name="Buchholz I."/>
            <person name="Bunk B."/>
            <person name="Cypionka H."/>
            <person name="Daniel R."/>
            <person name="Drepper T."/>
            <person name="Gerdts G."/>
            <person name="Hahnke S."/>
            <person name="Han C."/>
            <person name="Jahn D."/>
            <person name="Kalhoefer D."/>
            <person name="Kiss H."/>
            <person name="Klenk H.P."/>
            <person name="Kyrpides N."/>
            <person name="Liebl W."/>
            <person name="Liesegang H."/>
            <person name="Meincke L."/>
            <person name="Pati A."/>
            <person name="Petersen J."/>
            <person name="Piekarski T."/>
            <person name="Pommerenke C."/>
            <person name="Pradella S."/>
            <person name="Pukall R."/>
            <person name="Rabus R."/>
            <person name="Stackebrandt E."/>
            <person name="Thole S."/>
            <person name="Thompson L."/>
            <person name="Tielen P."/>
            <person name="Tomasch J."/>
            <person name="von Jan M."/>
            <person name="Wanphrut N."/>
            <person name="Wichels A."/>
            <person name="Zech H."/>
            <person name="Simon M."/>
        </authorList>
    </citation>
    <scope>NUCLEOTIDE SEQUENCE [LARGE SCALE GENOMIC DNA]</scope>
    <source>
        <strain evidence="9">DSM 16493 / NCIMB 14021 / DFL 12</strain>
        <plasmid evidence="9">Plasmid pDSHI02</plasmid>
    </source>
</reference>
<evidence type="ECO:0000256" key="2">
    <source>
        <dbReference type="ARBA" id="ARBA00022448"/>
    </source>
</evidence>
<geneLocation type="plasmid" evidence="8 9">
    <name>pDSHI02</name>
</geneLocation>
<dbReference type="PANTHER" id="PTHR43549:SF3">
    <property type="entry name" value="MULTIDRUG RESISTANCE PROTEIN YPNP-RELATED"/>
    <property type="match status" value="1"/>
</dbReference>
<feature type="transmembrane region" description="Helical" evidence="7">
    <location>
        <begin position="137"/>
        <end position="158"/>
    </location>
</feature>
<evidence type="ECO:0000256" key="7">
    <source>
        <dbReference type="SAM" id="Phobius"/>
    </source>
</evidence>
<feature type="transmembrane region" description="Helical" evidence="7">
    <location>
        <begin position="198"/>
        <end position="220"/>
    </location>
</feature>
<evidence type="ECO:0000256" key="1">
    <source>
        <dbReference type="ARBA" id="ARBA00004429"/>
    </source>
</evidence>
<dbReference type="GO" id="GO:0015297">
    <property type="term" value="F:antiporter activity"/>
    <property type="evidence" value="ECO:0007669"/>
    <property type="project" value="InterPro"/>
</dbReference>
<dbReference type="OrthoDB" id="9806302at2"/>
<evidence type="ECO:0000256" key="4">
    <source>
        <dbReference type="ARBA" id="ARBA00022692"/>
    </source>
</evidence>
<evidence type="ECO:0000256" key="5">
    <source>
        <dbReference type="ARBA" id="ARBA00022989"/>
    </source>
</evidence>
<dbReference type="InterPro" id="IPR002528">
    <property type="entry name" value="MATE_fam"/>
</dbReference>
<dbReference type="Pfam" id="PF01554">
    <property type="entry name" value="MatE"/>
    <property type="match status" value="2"/>
</dbReference>
<feature type="transmembrane region" description="Helical" evidence="7">
    <location>
        <begin position="170"/>
        <end position="192"/>
    </location>
</feature>
<evidence type="ECO:0000313" key="9">
    <source>
        <dbReference type="Proteomes" id="UP000006833"/>
    </source>
</evidence>
<dbReference type="GO" id="GO:0042910">
    <property type="term" value="F:xenobiotic transmembrane transporter activity"/>
    <property type="evidence" value="ECO:0007669"/>
    <property type="project" value="InterPro"/>
</dbReference>
<keyword evidence="2" id="KW-0813">Transport</keyword>
<proteinExistence type="predicted"/>
<gene>
    <name evidence="8" type="primary">matE</name>
    <name evidence="8" type="ordered locus">Dshi_3884</name>
</gene>
<dbReference type="EMBL" id="CP000832">
    <property type="protein sequence ID" value="ABV95612.1"/>
    <property type="molecule type" value="Genomic_DNA"/>
</dbReference>
<sequence>MSSRDTDMTQGSVGGLLWRVSAPMSLGILGVLMVGLADAFFLARVGEVELAAVGFVYPVIVAVSAFSIGMSAGANTVLSQAIGRTESGNSLSCRALHAVGFGALIGLGVGSALWLVAPVLFTALGARGEVHAAILAYLPWWAASFPILVVTMILNAAFRAGGDGLTPSALMVATAVVNIAMTPLLVFGIGTIEGLGMAGAGIATLAARMLVGVLALGIAVRRGTIAFGAHTARGFTRSVRDIAAIGLPAAASRAVNPAGMALVTAAAATLGDAAVAGFGAAARVQALCLVPFFALSTGLAPIIGQAWGADMQGRARHALRLSAGFALGYGLCAAIVLWILADPIAQLMTDDGTAASYTAQYLTIVGWSLGGYGLVVTVNAALTARSKPGWALGLSLTRIGVIYVPLAWLGALTLGFTGILLAAVAANVIAAWLGMVFAQANSLLALRALPIRAPSDRLAHLRRNRHARG</sequence>
<evidence type="ECO:0000256" key="3">
    <source>
        <dbReference type="ARBA" id="ARBA00022475"/>
    </source>
</evidence>
<accession>A8LTP5</accession>
<feature type="transmembrane region" description="Helical" evidence="7">
    <location>
        <begin position="20"/>
        <end position="43"/>
    </location>
</feature>
<evidence type="ECO:0000313" key="8">
    <source>
        <dbReference type="EMBL" id="ABV95612.1"/>
    </source>
</evidence>
<name>A8LTP5_DINSH</name>
<dbReference type="PIRSF" id="PIRSF006603">
    <property type="entry name" value="DinF"/>
    <property type="match status" value="1"/>
</dbReference>
<dbReference type="RefSeq" id="WP_012187270.1">
    <property type="nucleotide sequence ID" value="NC_009956.1"/>
</dbReference>
<keyword evidence="5 7" id="KW-1133">Transmembrane helix</keyword>
<protein>
    <submittedName>
        <fullName evidence="8">Multi antimicrobial extrusion protein MatE</fullName>
    </submittedName>
</protein>
<dbReference type="Proteomes" id="UP000006833">
    <property type="component" value="Plasmid pDSHI02"/>
</dbReference>
<feature type="transmembrane region" description="Helical" evidence="7">
    <location>
        <begin position="361"/>
        <end position="382"/>
    </location>
</feature>
<keyword evidence="8" id="KW-0614">Plasmid</keyword>
<dbReference type="AlphaFoldDB" id="A8LTP5"/>
<comment type="subcellular location">
    <subcellularLocation>
        <location evidence="1">Cell inner membrane</location>
        <topology evidence="1">Multi-pass membrane protein</topology>
    </subcellularLocation>
</comment>
<feature type="transmembrane region" description="Helical" evidence="7">
    <location>
        <begin position="321"/>
        <end position="341"/>
    </location>
</feature>
<keyword evidence="6 7" id="KW-0472">Membrane</keyword>
<dbReference type="InterPro" id="IPR052031">
    <property type="entry name" value="Membrane_Transporter-Flippase"/>
</dbReference>
<feature type="transmembrane region" description="Helical" evidence="7">
    <location>
        <begin position="55"/>
        <end position="74"/>
    </location>
</feature>
<dbReference type="KEGG" id="dsh:Dshi_3884"/>
<feature type="transmembrane region" description="Helical" evidence="7">
    <location>
        <begin position="95"/>
        <end position="117"/>
    </location>
</feature>
<dbReference type="GO" id="GO:0005886">
    <property type="term" value="C:plasma membrane"/>
    <property type="evidence" value="ECO:0007669"/>
    <property type="project" value="UniProtKB-SubCell"/>
</dbReference>
<dbReference type="HOGENOM" id="CLU_012893_0_1_5"/>
<organism evidence="8 9">
    <name type="scientific">Dinoroseobacter shibae (strain DSM 16493 / NCIMB 14021 / DFL 12)</name>
    <dbReference type="NCBI Taxonomy" id="398580"/>
    <lineage>
        <taxon>Bacteria</taxon>
        <taxon>Pseudomonadati</taxon>
        <taxon>Pseudomonadota</taxon>
        <taxon>Alphaproteobacteria</taxon>
        <taxon>Rhodobacterales</taxon>
        <taxon>Roseobacteraceae</taxon>
        <taxon>Dinoroseobacter</taxon>
    </lineage>
</organism>
<keyword evidence="3" id="KW-1003">Cell membrane</keyword>
<dbReference type="PANTHER" id="PTHR43549">
    <property type="entry name" value="MULTIDRUG RESISTANCE PROTEIN YPNP-RELATED"/>
    <property type="match status" value="1"/>
</dbReference>
<keyword evidence="4 7" id="KW-0812">Transmembrane</keyword>
<keyword evidence="9" id="KW-1185">Reference proteome</keyword>
<dbReference type="InterPro" id="IPR048279">
    <property type="entry name" value="MdtK-like"/>
</dbReference>
<evidence type="ECO:0000256" key="6">
    <source>
        <dbReference type="ARBA" id="ARBA00023136"/>
    </source>
</evidence>